<name>A0A7E6D7S7_9CHIR</name>
<accession>A0A7E6D7S7</accession>
<dbReference type="InParanoid" id="A0A7E6D7S7"/>
<dbReference type="OrthoDB" id="8935730at2759"/>
<keyword evidence="3" id="KW-1185">Reference proteome</keyword>
<evidence type="ECO:0000313" key="4">
    <source>
        <dbReference type="RefSeq" id="XP_035875252.1"/>
    </source>
</evidence>
<evidence type="ECO:0000259" key="2">
    <source>
        <dbReference type="Pfam" id="PF00059"/>
    </source>
</evidence>
<dbReference type="PANTHER" id="PTHR45710:SF15">
    <property type="entry name" value="C-TYPE LECTIN DOMAIN FAMILY 2 MEMBER B"/>
    <property type="match status" value="1"/>
</dbReference>
<evidence type="ECO:0000256" key="1">
    <source>
        <dbReference type="ARBA" id="ARBA00004401"/>
    </source>
</evidence>
<dbReference type="Proteomes" id="UP000504628">
    <property type="component" value="Chromosome 2"/>
</dbReference>
<dbReference type="Gene3D" id="3.10.100.10">
    <property type="entry name" value="Mannose-Binding Protein A, subunit A"/>
    <property type="match status" value="1"/>
</dbReference>
<dbReference type="InterPro" id="IPR016187">
    <property type="entry name" value="CTDL_fold"/>
</dbReference>
<organism evidence="3 4">
    <name type="scientific">Phyllostomus discolor</name>
    <name type="common">pale spear-nosed bat</name>
    <dbReference type="NCBI Taxonomy" id="89673"/>
    <lineage>
        <taxon>Eukaryota</taxon>
        <taxon>Metazoa</taxon>
        <taxon>Chordata</taxon>
        <taxon>Craniata</taxon>
        <taxon>Vertebrata</taxon>
        <taxon>Euteleostomi</taxon>
        <taxon>Mammalia</taxon>
        <taxon>Eutheria</taxon>
        <taxon>Laurasiatheria</taxon>
        <taxon>Chiroptera</taxon>
        <taxon>Yangochiroptera</taxon>
        <taxon>Phyllostomidae</taxon>
        <taxon>Phyllostominae</taxon>
        <taxon>Phyllostomus</taxon>
    </lineage>
</organism>
<dbReference type="SUPFAM" id="SSF56436">
    <property type="entry name" value="C-type lectin-like"/>
    <property type="match status" value="1"/>
</dbReference>
<evidence type="ECO:0000313" key="3">
    <source>
        <dbReference type="Proteomes" id="UP000504628"/>
    </source>
</evidence>
<dbReference type="AlphaFoldDB" id="A0A7E6D7S7"/>
<dbReference type="KEGG" id="pdic:114513889"/>
<comment type="subcellular location">
    <subcellularLocation>
        <location evidence="1">Cell membrane</location>
        <topology evidence="1">Single-pass type II membrane protein</topology>
    </subcellularLocation>
</comment>
<dbReference type="GO" id="GO:0005886">
    <property type="term" value="C:plasma membrane"/>
    <property type="evidence" value="ECO:0007669"/>
    <property type="project" value="UniProtKB-SubCell"/>
</dbReference>
<dbReference type="GeneID" id="114513889"/>
<protein>
    <submittedName>
        <fullName evidence="4">C-type lectin domain family 2 member B</fullName>
    </submittedName>
</protein>
<dbReference type="InterPro" id="IPR016186">
    <property type="entry name" value="C-type_lectin-like/link_sf"/>
</dbReference>
<proteinExistence type="predicted"/>
<dbReference type="RefSeq" id="XP_035875252.1">
    <property type="nucleotide sequence ID" value="XM_036019359.1"/>
</dbReference>
<sequence length="88" mass="10191">MGFLRQFKGTSDHWIGLEMEGNQKGKWVNGTTLNKSFIVSGNETCAYLNDVGVATARCYTERKFICRKEKGTRWLGSLFFYINFRRIP</sequence>
<dbReference type="InterPro" id="IPR001304">
    <property type="entry name" value="C-type_lectin-like"/>
</dbReference>
<feature type="domain" description="C-type lectin" evidence="2">
    <location>
        <begin position="5"/>
        <end position="68"/>
    </location>
</feature>
<gene>
    <name evidence="4" type="primary">CLEC2B</name>
</gene>
<dbReference type="Pfam" id="PF00059">
    <property type="entry name" value="Lectin_C"/>
    <property type="match status" value="1"/>
</dbReference>
<reference evidence="4" key="1">
    <citation type="submission" date="2025-08" db="UniProtKB">
        <authorList>
            <consortium name="RefSeq"/>
        </authorList>
    </citation>
    <scope>IDENTIFICATION</scope>
    <source>
        <tissue evidence="4">Muscle</tissue>
    </source>
</reference>
<dbReference type="CTD" id="9976"/>
<dbReference type="PANTHER" id="PTHR45710">
    <property type="entry name" value="C-TYPE LECTIN DOMAIN-CONTAINING PROTEIN 180"/>
    <property type="match status" value="1"/>
</dbReference>
<dbReference type="InterPro" id="IPR050828">
    <property type="entry name" value="C-type_lectin/matrix_domain"/>
</dbReference>